<dbReference type="RefSeq" id="WP_232189696.1">
    <property type="nucleotide sequence ID" value="NZ_JAIOAP010000022.1"/>
</dbReference>
<reference evidence="3 4" key="1">
    <citation type="journal article" date="2023" name="Genome Announc.">
        <title>Pan-Genome Analyses of the Genus Cohnella and Proposal of the Novel Species Cohnella silvisoli sp. nov., Isolated from Forest Soil.</title>
        <authorList>
            <person name="Wang C."/>
            <person name="Mao L."/>
            <person name="Bao G."/>
            <person name="Zhu H."/>
        </authorList>
    </citation>
    <scope>NUCLEOTIDE SEQUENCE [LARGE SCALE GENOMIC DNA]</scope>
    <source>
        <strain evidence="3 4">NL03-T5-1</strain>
    </source>
</reference>
<dbReference type="PANTHER" id="PTHR38045:SF1">
    <property type="entry name" value="HEPARINASE II_III-LIKE PROTEIN"/>
    <property type="match status" value="1"/>
</dbReference>
<dbReference type="Pfam" id="PF07940">
    <property type="entry name" value="Hepar_II_III_C"/>
    <property type="match status" value="1"/>
</dbReference>
<organism evidence="3 4">
    <name type="scientific">Cohnella silvisoli</name>
    <dbReference type="NCBI Taxonomy" id="2873699"/>
    <lineage>
        <taxon>Bacteria</taxon>
        <taxon>Bacillati</taxon>
        <taxon>Bacillota</taxon>
        <taxon>Bacilli</taxon>
        <taxon>Bacillales</taxon>
        <taxon>Paenibacillaceae</taxon>
        <taxon>Cohnella</taxon>
    </lineage>
</organism>
<evidence type="ECO:0000313" key="3">
    <source>
        <dbReference type="EMBL" id="MEQ4486269.1"/>
    </source>
</evidence>
<protein>
    <submittedName>
        <fullName evidence="3">Heparinase II/III family protein</fullName>
    </submittedName>
</protein>
<dbReference type="Gene3D" id="1.50.10.100">
    <property type="entry name" value="Chondroitin AC/alginate lyase"/>
    <property type="match status" value="1"/>
</dbReference>
<accession>A0ABV1L1S3</accession>
<dbReference type="InterPro" id="IPR012480">
    <property type="entry name" value="Hepar_II_III_C"/>
</dbReference>
<name>A0ABV1L1S3_9BACL</name>
<comment type="caution">
    <text evidence="3">The sequence shown here is derived from an EMBL/GenBank/DDBJ whole genome shotgun (WGS) entry which is preliminary data.</text>
</comment>
<evidence type="ECO:0000313" key="4">
    <source>
        <dbReference type="Proteomes" id="UP001493487"/>
    </source>
</evidence>
<evidence type="ECO:0000256" key="1">
    <source>
        <dbReference type="ARBA" id="ARBA00004196"/>
    </source>
</evidence>
<evidence type="ECO:0000259" key="2">
    <source>
        <dbReference type="Pfam" id="PF07940"/>
    </source>
</evidence>
<dbReference type="SUPFAM" id="SSF48230">
    <property type="entry name" value="Chondroitin AC/alginate lyase"/>
    <property type="match status" value="1"/>
</dbReference>
<proteinExistence type="predicted"/>
<dbReference type="InterPro" id="IPR008929">
    <property type="entry name" value="Chondroitin_lyas"/>
</dbReference>
<dbReference type="PANTHER" id="PTHR38045">
    <property type="entry name" value="CHROMOSOME 1, WHOLE GENOME SHOTGUN SEQUENCE"/>
    <property type="match status" value="1"/>
</dbReference>
<comment type="subcellular location">
    <subcellularLocation>
        <location evidence="1">Cell envelope</location>
    </subcellularLocation>
</comment>
<dbReference type="Proteomes" id="UP001493487">
    <property type="component" value="Unassembled WGS sequence"/>
</dbReference>
<dbReference type="Gene3D" id="2.70.98.70">
    <property type="match status" value="1"/>
</dbReference>
<feature type="domain" description="Heparinase II/III-like C-terminal" evidence="2">
    <location>
        <begin position="395"/>
        <end position="540"/>
    </location>
</feature>
<keyword evidence="4" id="KW-1185">Reference proteome</keyword>
<gene>
    <name evidence="3" type="ORF">QJS35_28190</name>
</gene>
<dbReference type="EMBL" id="JASKHM010000020">
    <property type="protein sequence ID" value="MEQ4486269.1"/>
    <property type="molecule type" value="Genomic_DNA"/>
</dbReference>
<sequence length="626" mass="71820">MMLYERYGKERLENVILDSERFVPIPKADNREAWGALLPESKQMWVTLAEQYADYEWPAIRTSDYMEYWRTGEIGRHSNAIFERRSVLGIMVIAECFKDEGRFLDQIINGIFVICEETSWVTPSHRLHWKVNMDECLPDASDHRVELFTAETSKLLIWARYLLQSRFDGISVRIGERIVREVQDRLLKPYMERDDYWWLGFMEGVRVNNWNPWCNGAVLTGFLLLENDPAARAEGIAKAMRSLDAFIRTYPPDGCCDEGPSYWSPSGGGLYECLELLQLASQGKIDLFGETIVRDIGSYLYKVHIHDSYFAAFADCDAKADPGGDVVYRYGRSTKDNPMIQLGASRPKSGKPRIHIWFGMYGHLRDLFLEKERLASRMKAPYIQDAWLAHTQVMTAREREGSELGLYVAAKGGNNQESHNHNDIGNFLVFADGYPLLVDLGTEEYSAKTFGDRRYELWYLQSQYHNLPTVRGVLQQNGSHFRAASEQYRQSDVVSELSLDIASAYPLEAGIASWRRAIRLTRGRNASVEIIDNFSMKGTPADIFYSLMTPCTPVIAEPGIIRLEYASGKEAVIHFDAEHLDVRCETIDFMESRLKRNWGELMYRIVLFEKTPVLRGIRTLSITIAQ</sequence>